<evidence type="ECO:0000259" key="3">
    <source>
        <dbReference type="PROSITE" id="PS50943"/>
    </source>
</evidence>
<evidence type="ECO:0000313" key="4">
    <source>
        <dbReference type="EMBL" id="TPG38846.1"/>
    </source>
</evidence>
<dbReference type="Proteomes" id="UP000319700">
    <property type="component" value="Unassembled WGS sequence"/>
</dbReference>
<dbReference type="PANTHER" id="PTHR46558:SF11">
    <property type="entry name" value="HTH-TYPE TRANSCRIPTIONAL REGULATOR XRE"/>
    <property type="match status" value="1"/>
</dbReference>
<dbReference type="PROSITE" id="PS50943">
    <property type="entry name" value="HTH_CROC1"/>
    <property type="match status" value="1"/>
</dbReference>
<sequence length="126" mass="14564">MNITVGNRLKQWRKAKNMSQEEVADFLHISQSSYARMERGKSGSWSSYVKEICELFEINSEELIKIGLRSDTNENADSNKNVVNQLSDKIIAQYEARIKELKKIIKNLIKNQKQIIQDNKKGSTNM</sequence>
<dbReference type="OrthoDB" id="7859381at2"/>
<accession>A0A502EQS7</accession>
<gene>
    <name evidence="4" type="ORF">EAH81_15320</name>
</gene>
<dbReference type="CDD" id="cd00093">
    <property type="entry name" value="HTH_XRE"/>
    <property type="match status" value="1"/>
</dbReference>
<name>A0A502EQS7_9FLAO</name>
<dbReference type="Pfam" id="PF01381">
    <property type="entry name" value="HTH_3"/>
    <property type="match status" value="1"/>
</dbReference>
<proteinExistence type="predicted"/>
<protein>
    <submittedName>
        <fullName evidence="4">XRE family transcriptional regulator</fullName>
    </submittedName>
</protein>
<dbReference type="AlphaFoldDB" id="A0A502EQS7"/>
<comment type="caution">
    <text evidence="4">The sequence shown here is derived from an EMBL/GenBank/DDBJ whole genome shotgun (WGS) entry which is preliminary data.</text>
</comment>
<evidence type="ECO:0000256" key="2">
    <source>
        <dbReference type="SAM" id="Coils"/>
    </source>
</evidence>
<organism evidence="4 5">
    <name type="scientific">Flavobacterium pectinovorum</name>
    <dbReference type="NCBI Taxonomy" id="29533"/>
    <lineage>
        <taxon>Bacteria</taxon>
        <taxon>Pseudomonadati</taxon>
        <taxon>Bacteroidota</taxon>
        <taxon>Flavobacteriia</taxon>
        <taxon>Flavobacteriales</taxon>
        <taxon>Flavobacteriaceae</taxon>
        <taxon>Flavobacterium</taxon>
    </lineage>
</organism>
<dbReference type="RefSeq" id="WP_140508524.1">
    <property type="nucleotide sequence ID" value="NZ_RCZH01000009.1"/>
</dbReference>
<dbReference type="SUPFAM" id="SSF47413">
    <property type="entry name" value="lambda repressor-like DNA-binding domains"/>
    <property type="match status" value="1"/>
</dbReference>
<keyword evidence="2" id="KW-0175">Coiled coil</keyword>
<dbReference type="GO" id="GO:0003677">
    <property type="term" value="F:DNA binding"/>
    <property type="evidence" value="ECO:0007669"/>
    <property type="project" value="UniProtKB-KW"/>
</dbReference>
<dbReference type="SMART" id="SM00530">
    <property type="entry name" value="HTH_XRE"/>
    <property type="match status" value="1"/>
</dbReference>
<keyword evidence="5" id="KW-1185">Reference proteome</keyword>
<evidence type="ECO:0000313" key="5">
    <source>
        <dbReference type="Proteomes" id="UP000319700"/>
    </source>
</evidence>
<evidence type="ECO:0000256" key="1">
    <source>
        <dbReference type="ARBA" id="ARBA00023125"/>
    </source>
</evidence>
<dbReference type="InterPro" id="IPR001387">
    <property type="entry name" value="Cro/C1-type_HTH"/>
</dbReference>
<dbReference type="Gene3D" id="1.10.260.40">
    <property type="entry name" value="lambda repressor-like DNA-binding domains"/>
    <property type="match status" value="1"/>
</dbReference>
<feature type="domain" description="HTH cro/C1-type" evidence="3">
    <location>
        <begin position="9"/>
        <end position="63"/>
    </location>
</feature>
<dbReference type="PANTHER" id="PTHR46558">
    <property type="entry name" value="TRACRIPTIONAL REGULATORY PROTEIN-RELATED-RELATED"/>
    <property type="match status" value="1"/>
</dbReference>
<feature type="coiled-coil region" evidence="2">
    <location>
        <begin position="91"/>
        <end position="118"/>
    </location>
</feature>
<reference evidence="4 5" key="1">
    <citation type="journal article" date="2019" name="Environ. Microbiol.">
        <title>Species interactions and distinct microbial communities in high Arctic permafrost affected cryosols are associated with the CH4 and CO2 gas fluxes.</title>
        <authorList>
            <person name="Altshuler I."/>
            <person name="Hamel J."/>
            <person name="Turney S."/>
            <person name="Magnuson E."/>
            <person name="Levesque R."/>
            <person name="Greer C."/>
            <person name="Whyte L.G."/>
        </authorList>
    </citation>
    <scope>NUCLEOTIDE SEQUENCE [LARGE SCALE GENOMIC DNA]</scope>
    <source>
        <strain evidence="4 5">42</strain>
    </source>
</reference>
<dbReference type="InterPro" id="IPR010982">
    <property type="entry name" value="Lambda_DNA-bd_dom_sf"/>
</dbReference>
<keyword evidence="1" id="KW-0238">DNA-binding</keyword>
<dbReference type="EMBL" id="RCZH01000009">
    <property type="protein sequence ID" value="TPG38846.1"/>
    <property type="molecule type" value="Genomic_DNA"/>
</dbReference>